<dbReference type="SUPFAM" id="SSF55729">
    <property type="entry name" value="Acyl-CoA N-acyltransferases (Nat)"/>
    <property type="match status" value="1"/>
</dbReference>
<evidence type="ECO:0000256" key="3">
    <source>
        <dbReference type="SAM" id="MobiDB-lite"/>
    </source>
</evidence>
<dbReference type="EC" id="2.3.-.-" evidence="5"/>
<accession>A0ABV9KMN7</accession>
<gene>
    <name evidence="5" type="ORF">ACFO5X_22950</name>
</gene>
<dbReference type="EMBL" id="JBHSGI010000033">
    <property type="protein sequence ID" value="MFC4671430.1"/>
    <property type="molecule type" value="Genomic_DNA"/>
</dbReference>
<protein>
    <submittedName>
        <fullName evidence="5">GNAT family N-acetyltransferase</fullName>
        <ecNumber evidence="5">2.3.-.-</ecNumber>
    </submittedName>
</protein>
<keyword evidence="6" id="KW-1185">Reference proteome</keyword>
<comment type="caution">
    <text evidence="5">The sequence shown here is derived from an EMBL/GenBank/DDBJ whole genome shotgun (WGS) entry which is preliminary data.</text>
</comment>
<evidence type="ECO:0000256" key="2">
    <source>
        <dbReference type="ARBA" id="ARBA00023315"/>
    </source>
</evidence>
<evidence type="ECO:0000259" key="4">
    <source>
        <dbReference type="PROSITE" id="PS51186"/>
    </source>
</evidence>
<feature type="region of interest" description="Disordered" evidence="3">
    <location>
        <begin position="179"/>
        <end position="199"/>
    </location>
</feature>
<dbReference type="InterPro" id="IPR000182">
    <property type="entry name" value="GNAT_dom"/>
</dbReference>
<feature type="domain" description="N-acetyltransferase" evidence="4">
    <location>
        <begin position="39"/>
        <end position="188"/>
    </location>
</feature>
<evidence type="ECO:0000256" key="1">
    <source>
        <dbReference type="ARBA" id="ARBA00022679"/>
    </source>
</evidence>
<name>A0ABV9KMN7_9RHOB</name>
<sequence length="199" mass="22371">MILTDGFHDVPRGRVATVVTHLEMRTPAEVKPCVVAEGYTLRHVESPQVDWYRDLFLRVGGMDWLWFSRLRMDAAQLLRIITDPDVQIFALERDGRAEGLLELDFRTSGECEIAFFGVAAPLTGATAGRFLMNHAITTAFARGIDRLHVHTCTLDHPRALGFYLRSGFTALRQQVEIQPDPRLTGDLPESAAPQIPVFR</sequence>
<dbReference type="PANTHER" id="PTHR43800:SF1">
    <property type="entry name" value="PEPTIDYL-LYSINE N-ACETYLTRANSFERASE YJAB"/>
    <property type="match status" value="1"/>
</dbReference>
<evidence type="ECO:0000313" key="6">
    <source>
        <dbReference type="Proteomes" id="UP001595973"/>
    </source>
</evidence>
<keyword evidence="2 5" id="KW-0012">Acyltransferase</keyword>
<dbReference type="CDD" id="cd04301">
    <property type="entry name" value="NAT_SF"/>
    <property type="match status" value="1"/>
</dbReference>
<evidence type="ECO:0000313" key="5">
    <source>
        <dbReference type="EMBL" id="MFC4671430.1"/>
    </source>
</evidence>
<proteinExistence type="predicted"/>
<reference evidence="6" key="1">
    <citation type="journal article" date="2019" name="Int. J. Syst. Evol. Microbiol.">
        <title>The Global Catalogue of Microorganisms (GCM) 10K type strain sequencing project: providing services to taxonomists for standard genome sequencing and annotation.</title>
        <authorList>
            <consortium name="The Broad Institute Genomics Platform"/>
            <consortium name="The Broad Institute Genome Sequencing Center for Infectious Disease"/>
            <person name="Wu L."/>
            <person name="Ma J."/>
        </authorList>
    </citation>
    <scope>NUCLEOTIDE SEQUENCE [LARGE SCALE GENOMIC DNA]</scope>
    <source>
        <strain evidence="6">CGMCC 4.7283</strain>
    </source>
</reference>
<dbReference type="GO" id="GO:0016746">
    <property type="term" value="F:acyltransferase activity"/>
    <property type="evidence" value="ECO:0007669"/>
    <property type="project" value="UniProtKB-KW"/>
</dbReference>
<dbReference type="InterPro" id="IPR016181">
    <property type="entry name" value="Acyl_CoA_acyltransferase"/>
</dbReference>
<dbReference type="RefSeq" id="WP_380721954.1">
    <property type="nucleotide sequence ID" value="NZ_JBHSGI010000033.1"/>
</dbReference>
<dbReference type="Pfam" id="PF00583">
    <property type="entry name" value="Acetyltransf_1"/>
    <property type="match status" value="1"/>
</dbReference>
<keyword evidence="1 5" id="KW-0808">Transferase</keyword>
<organism evidence="5 6">
    <name type="scientific">Seohaeicola nanhaiensis</name>
    <dbReference type="NCBI Taxonomy" id="1387282"/>
    <lineage>
        <taxon>Bacteria</taxon>
        <taxon>Pseudomonadati</taxon>
        <taxon>Pseudomonadota</taxon>
        <taxon>Alphaproteobacteria</taxon>
        <taxon>Rhodobacterales</taxon>
        <taxon>Roseobacteraceae</taxon>
        <taxon>Seohaeicola</taxon>
    </lineage>
</organism>
<dbReference type="PROSITE" id="PS51186">
    <property type="entry name" value="GNAT"/>
    <property type="match status" value="1"/>
</dbReference>
<dbReference type="PANTHER" id="PTHR43800">
    <property type="entry name" value="PEPTIDYL-LYSINE N-ACETYLTRANSFERASE YJAB"/>
    <property type="match status" value="1"/>
</dbReference>
<dbReference type="Gene3D" id="3.40.630.30">
    <property type="match status" value="1"/>
</dbReference>
<dbReference type="Proteomes" id="UP001595973">
    <property type="component" value="Unassembled WGS sequence"/>
</dbReference>